<proteinExistence type="predicted"/>
<gene>
    <name evidence="1" type="ORF">DSO57_1035138</name>
</gene>
<comment type="caution">
    <text evidence="1">The sequence shown here is derived from an EMBL/GenBank/DDBJ whole genome shotgun (WGS) entry which is preliminary data.</text>
</comment>
<keyword evidence="2" id="KW-1185">Reference proteome</keyword>
<evidence type="ECO:0000313" key="2">
    <source>
        <dbReference type="Proteomes" id="UP001165960"/>
    </source>
</evidence>
<dbReference type="EMBL" id="QTSX02005984">
    <property type="protein sequence ID" value="KAJ9056248.1"/>
    <property type="molecule type" value="Genomic_DNA"/>
</dbReference>
<organism evidence="1 2">
    <name type="scientific">Entomophthora muscae</name>
    <dbReference type="NCBI Taxonomy" id="34485"/>
    <lineage>
        <taxon>Eukaryota</taxon>
        <taxon>Fungi</taxon>
        <taxon>Fungi incertae sedis</taxon>
        <taxon>Zoopagomycota</taxon>
        <taxon>Entomophthoromycotina</taxon>
        <taxon>Entomophthoromycetes</taxon>
        <taxon>Entomophthorales</taxon>
        <taxon>Entomophthoraceae</taxon>
        <taxon>Entomophthora</taxon>
    </lineage>
</organism>
<dbReference type="Proteomes" id="UP001165960">
    <property type="component" value="Unassembled WGS sequence"/>
</dbReference>
<sequence>MSIQPEHQTDRCSNPVPDFNVKEDASAFSIREFSKVTLMLKPCDNKNKGRGVFYKGKEELAPGKVILVSPHLGFLRFPDSTSSYCAECNSMNSASEWICCSFCTKRWYCSPSCQRINWYRLHQLECALLGTPFYLHEPQQLKSSIHLLRSYWLMLWCHRAQLDKRLWKDGTPVSSILLDTFNSLPSHSSSSYSTSAIKGYEAVASLAQDELEWVFTNHPRLSSCDEVFEPTLLELIDTLKVFSSNNFSLIDSEMIAVGEATFPVGSLINHSCVPNCMYSNSFLEELGHQQVDSGGMGGAQSIITIRPISPGEEITVAYLDVALDKKARQNKLLESYHFRCSCDLCFKDSPSSLCISPRDPNFSLYEELMPQACYLNWHTILHLLVKPLVSSKELLDTMLHLLTPWLYNVPLQKLLNLSSQRCFKILNKTSPKGPASLLDQATQSILHWLNNYIHPAQIAKANRINLPIPSILPVCGHVPLPSGIDSLVHLNKDHDPALPPAYWTGDLSTANNPAFYQTVGRLLSSSIQLVTFHKVYGNPYHPVLNLRLIELGKLWFNLGPMLAPKGANESCILLADFLALFYLTMAFASIPASDARQSWSTEVPLVADLIATTSGIVSELTNILQDHV</sequence>
<protein>
    <submittedName>
        <fullName evidence="1">Uncharacterized protein</fullName>
    </submittedName>
</protein>
<name>A0ACC2S1S4_9FUNG</name>
<accession>A0ACC2S1S4</accession>
<reference evidence="1" key="1">
    <citation type="submission" date="2022-04" db="EMBL/GenBank/DDBJ databases">
        <title>Genome of the entomopathogenic fungus Entomophthora muscae.</title>
        <authorList>
            <person name="Elya C."/>
            <person name="Lovett B.R."/>
            <person name="Lee E."/>
            <person name="Macias A.M."/>
            <person name="Hajek A.E."/>
            <person name="De Bivort B.L."/>
            <person name="Kasson M.T."/>
            <person name="De Fine Licht H.H."/>
            <person name="Stajich J.E."/>
        </authorList>
    </citation>
    <scope>NUCLEOTIDE SEQUENCE</scope>
    <source>
        <strain evidence="1">Berkeley</strain>
    </source>
</reference>
<evidence type="ECO:0000313" key="1">
    <source>
        <dbReference type="EMBL" id="KAJ9056248.1"/>
    </source>
</evidence>